<dbReference type="PROSITE" id="PS51371">
    <property type="entry name" value="CBS"/>
    <property type="match status" value="2"/>
</dbReference>
<evidence type="ECO:0000256" key="3">
    <source>
        <dbReference type="PROSITE-ProRule" id="PRU00703"/>
    </source>
</evidence>
<feature type="domain" description="CBS" evidence="4">
    <location>
        <begin position="325"/>
        <end position="384"/>
    </location>
</feature>
<name>A0ABR2LKQ5_9ASPA</name>
<evidence type="ECO:0000313" key="6">
    <source>
        <dbReference type="Proteomes" id="UP001412067"/>
    </source>
</evidence>
<evidence type="ECO:0000256" key="1">
    <source>
        <dbReference type="ARBA" id="ARBA00022737"/>
    </source>
</evidence>
<accession>A0ABR2LKQ5</accession>
<reference evidence="5 6" key="1">
    <citation type="journal article" date="2022" name="Nat. Plants">
        <title>Genomes of leafy and leafless Platanthera orchids illuminate the evolution of mycoheterotrophy.</title>
        <authorList>
            <person name="Li M.H."/>
            <person name="Liu K.W."/>
            <person name="Li Z."/>
            <person name="Lu H.C."/>
            <person name="Ye Q.L."/>
            <person name="Zhang D."/>
            <person name="Wang J.Y."/>
            <person name="Li Y.F."/>
            <person name="Zhong Z.M."/>
            <person name="Liu X."/>
            <person name="Yu X."/>
            <person name="Liu D.K."/>
            <person name="Tu X.D."/>
            <person name="Liu B."/>
            <person name="Hao Y."/>
            <person name="Liao X.Y."/>
            <person name="Jiang Y.T."/>
            <person name="Sun W.H."/>
            <person name="Chen J."/>
            <person name="Chen Y.Q."/>
            <person name="Ai Y."/>
            <person name="Zhai J.W."/>
            <person name="Wu S.S."/>
            <person name="Zhou Z."/>
            <person name="Hsiao Y.Y."/>
            <person name="Wu W.L."/>
            <person name="Chen Y.Y."/>
            <person name="Lin Y.F."/>
            <person name="Hsu J.L."/>
            <person name="Li C.Y."/>
            <person name="Wang Z.W."/>
            <person name="Zhao X."/>
            <person name="Zhong W.Y."/>
            <person name="Ma X.K."/>
            <person name="Ma L."/>
            <person name="Huang J."/>
            <person name="Chen G.Z."/>
            <person name="Huang M.Z."/>
            <person name="Huang L."/>
            <person name="Peng D.H."/>
            <person name="Luo Y.B."/>
            <person name="Zou S.Q."/>
            <person name="Chen S.P."/>
            <person name="Lan S."/>
            <person name="Tsai W.C."/>
            <person name="Van de Peer Y."/>
            <person name="Liu Z.J."/>
        </authorList>
    </citation>
    <scope>NUCLEOTIDE SEQUENCE [LARGE SCALE GENOMIC DNA]</scope>
    <source>
        <strain evidence="5">Lor288</strain>
    </source>
</reference>
<dbReference type="SUPFAM" id="SSF54631">
    <property type="entry name" value="CBS-domain pair"/>
    <property type="match status" value="2"/>
</dbReference>
<gene>
    <name evidence="5" type="ORF">KSP40_PGU018435</name>
</gene>
<proteinExistence type="predicted"/>
<dbReference type="Gene3D" id="3.10.580.10">
    <property type="entry name" value="CBS-domain"/>
    <property type="match status" value="2"/>
</dbReference>
<dbReference type="PANTHER" id="PTHR13780">
    <property type="entry name" value="AMP-ACTIVATED PROTEIN KINASE, GAMMA REGULATORY SUBUNIT"/>
    <property type="match status" value="1"/>
</dbReference>
<dbReference type="SMART" id="SM00116">
    <property type="entry name" value="CBS"/>
    <property type="match status" value="3"/>
</dbReference>
<evidence type="ECO:0000256" key="2">
    <source>
        <dbReference type="ARBA" id="ARBA00023122"/>
    </source>
</evidence>
<sequence>MDLSSISKALDDSAVGHTKKGVLPSPSSHFEDNQMASSSSALKSFLDHISIDSIINFLDFPVMELKHDDCVKDAIRSFYERNLFGAPIIHSVSSDRGDYIDRDIGFIGFSSMALWSLEEIDRACADSKSGNHGFLSMLDQVSQIGQTKIGELAKFFLWEPFFPVNPSDTLLQVLLLFSKHNTLKVVPVVESSNSHVVGFITQLLLRSCGVEWFDGIVNRTISEVGFEKKGSAVYMFGDETVADALHILWEKHIDVIPVVDRMRKTLIGTVRSSDIYLLFEDDDLYHNRKSFSVGDFINSYSRRTKQDSDSSIKPPVSLPLKNHLLPPMDSPKTVQSSDSLKKVMQEMLRSNSECSFWVTESGQLRSAITLRDIMSQFSPPCMDATIDGGGFFQSALEQAGCRVEHGVMVHSGH</sequence>
<feature type="domain" description="CBS" evidence="4">
    <location>
        <begin position="226"/>
        <end position="290"/>
    </location>
</feature>
<dbReference type="EMBL" id="JBBWWR010000018">
    <property type="protein sequence ID" value="KAK8943397.1"/>
    <property type="molecule type" value="Genomic_DNA"/>
</dbReference>
<keyword evidence="1" id="KW-0677">Repeat</keyword>
<organism evidence="5 6">
    <name type="scientific">Platanthera guangdongensis</name>
    <dbReference type="NCBI Taxonomy" id="2320717"/>
    <lineage>
        <taxon>Eukaryota</taxon>
        <taxon>Viridiplantae</taxon>
        <taxon>Streptophyta</taxon>
        <taxon>Embryophyta</taxon>
        <taxon>Tracheophyta</taxon>
        <taxon>Spermatophyta</taxon>
        <taxon>Magnoliopsida</taxon>
        <taxon>Liliopsida</taxon>
        <taxon>Asparagales</taxon>
        <taxon>Orchidaceae</taxon>
        <taxon>Orchidoideae</taxon>
        <taxon>Orchideae</taxon>
        <taxon>Orchidinae</taxon>
        <taxon>Platanthera</taxon>
    </lineage>
</organism>
<comment type="caution">
    <text evidence="5">The sequence shown here is derived from an EMBL/GenBank/DDBJ whole genome shotgun (WGS) entry which is preliminary data.</text>
</comment>
<dbReference type="Proteomes" id="UP001412067">
    <property type="component" value="Unassembled WGS sequence"/>
</dbReference>
<dbReference type="Pfam" id="PF00571">
    <property type="entry name" value="CBS"/>
    <property type="match status" value="2"/>
</dbReference>
<dbReference type="InterPro" id="IPR050511">
    <property type="entry name" value="AMPK_gamma/SDS23_families"/>
</dbReference>
<dbReference type="InterPro" id="IPR000644">
    <property type="entry name" value="CBS_dom"/>
</dbReference>
<dbReference type="CDD" id="cd02205">
    <property type="entry name" value="CBS_pair_SF"/>
    <property type="match status" value="2"/>
</dbReference>
<dbReference type="InterPro" id="IPR046342">
    <property type="entry name" value="CBS_dom_sf"/>
</dbReference>
<protein>
    <recommendedName>
        <fullName evidence="4">CBS domain-containing protein</fullName>
    </recommendedName>
</protein>
<dbReference type="PANTHER" id="PTHR13780:SF124">
    <property type="entry name" value="OS01G0633400 PROTEIN"/>
    <property type="match status" value="1"/>
</dbReference>
<keyword evidence="6" id="KW-1185">Reference proteome</keyword>
<keyword evidence="2 3" id="KW-0129">CBS domain</keyword>
<evidence type="ECO:0000313" key="5">
    <source>
        <dbReference type="EMBL" id="KAK8943397.1"/>
    </source>
</evidence>
<evidence type="ECO:0000259" key="4">
    <source>
        <dbReference type="PROSITE" id="PS51371"/>
    </source>
</evidence>